<dbReference type="Pfam" id="PF00078">
    <property type="entry name" value="RVT_1"/>
    <property type="match status" value="1"/>
</dbReference>
<dbReference type="InterPro" id="IPR043502">
    <property type="entry name" value="DNA/RNA_pol_sf"/>
</dbReference>
<protein>
    <recommendedName>
        <fullName evidence="1">Reverse transcriptase domain-containing protein</fullName>
    </recommendedName>
</protein>
<accession>A0A8H7VJV0</accession>
<dbReference type="PANTHER" id="PTHR31635:SF196">
    <property type="entry name" value="REVERSE TRANSCRIPTASE DOMAIN-CONTAINING PROTEIN-RELATED"/>
    <property type="match status" value="1"/>
</dbReference>
<evidence type="ECO:0000313" key="3">
    <source>
        <dbReference type="Proteomes" id="UP000646827"/>
    </source>
</evidence>
<comment type="caution">
    <text evidence="2">The sequence shown here is derived from an EMBL/GenBank/DDBJ whole genome shotgun (WGS) entry which is preliminary data.</text>
</comment>
<feature type="domain" description="Reverse transcriptase" evidence="1">
    <location>
        <begin position="1"/>
        <end position="253"/>
    </location>
</feature>
<sequence length="721" mass="81881">MTVIMKPLYVGYNSLIQAADQLINQFQTGFMPDRFIANNGILIKLAMEQARNASNSNHIVLQLDAEKGYDRVSLDYLQVVMRRFGFPATFISSISNLFFSTQIHLNINGHLTAPITQRRGLRQEDPLSPILFNIALEPLLCSILHDSNIKGFQPNFCATTLSMPRPDSLKVLAYADDTSVLLNNSQDFYHFQVHLDHYQAASNACMNKHKTTQAISLSGRPLTIWNNILDDAGYPPCHTRNSLNHALYLGYPITSSCQQLHVFLDEMLIRIKNACNIHAQRQLSICGRATILNALVLSKLWHVLRLVGAAPSSFFRKLRAICGQFMMTRMFPRIDFNKLCLPRSHGGVGLLEPLLQQSALQLRWLEPLFNVTGTTPSYITICLWHHICTTSNTTSDPCLPLVFPQLRGSDAKDTSSINYLLYRAIDQLPIDWLSANLSATTILQLPLNSIWIPTVGNKSLRRPGFKSLVVSDLFIFDSSLSFIRRRNSSDGLNRPILTRRFFDDLAQRRIYLLAGFARLYLPSDFPNSGHSGSPTLFEWKTKIFRRICHPPHHSIPTVSSKQWSMFWAWPMEHTARNIWYRTLHNTLPTASRRYQFQLSTAPTPICDLCNSNIDTTDHFIIGCPYKYEIWQLVWGRIRYADPASPAILALLCNLTIDYTDFSTNSLYQHTHIPTIGACIFQAIWNAYYRTFFDGEDDNSTAANTSLSSATTYSRTTTITTF</sequence>
<dbReference type="AlphaFoldDB" id="A0A8H7VJV0"/>
<dbReference type="Pfam" id="PF13966">
    <property type="entry name" value="zf-RVT"/>
    <property type="match status" value="1"/>
</dbReference>
<dbReference type="SUPFAM" id="SSF56672">
    <property type="entry name" value="DNA/RNA polymerases"/>
    <property type="match status" value="1"/>
</dbReference>
<reference evidence="2 3" key="1">
    <citation type="submission" date="2020-12" db="EMBL/GenBank/DDBJ databases">
        <title>Metabolic potential, ecology and presence of endohyphal bacteria is reflected in genomic diversity of Mucoromycotina.</title>
        <authorList>
            <person name="Muszewska A."/>
            <person name="Okrasinska A."/>
            <person name="Steczkiewicz K."/>
            <person name="Drgas O."/>
            <person name="Orlowska M."/>
            <person name="Perlinska-Lenart U."/>
            <person name="Aleksandrzak-Piekarczyk T."/>
            <person name="Szatraj K."/>
            <person name="Zielenkiewicz U."/>
            <person name="Pilsyk S."/>
            <person name="Malc E."/>
            <person name="Mieczkowski P."/>
            <person name="Kruszewska J.S."/>
            <person name="Biernat P."/>
            <person name="Pawlowska J."/>
        </authorList>
    </citation>
    <scope>NUCLEOTIDE SEQUENCE [LARGE SCALE GENOMIC DNA]</scope>
    <source>
        <strain evidence="2 3">CBS 142.35</strain>
    </source>
</reference>
<dbReference type="InterPro" id="IPR026960">
    <property type="entry name" value="RVT-Znf"/>
</dbReference>
<dbReference type="OrthoDB" id="2287349at2759"/>
<organism evidence="2 3">
    <name type="scientific">Circinella minor</name>
    <dbReference type="NCBI Taxonomy" id="1195481"/>
    <lineage>
        <taxon>Eukaryota</taxon>
        <taxon>Fungi</taxon>
        <taxon>Fungi incertae sedis</taxon>
        <taxon>Mucoromycota</taxon>
        <taxon>Mucoromycotina</taxon>
        <taxon>Mucoromycetes</taxon>
        <taxon>Mucorales</taxon>
        <taxon>Lichtheimiaceae</taxon>
        <taxon>Circinella</taxon>
    </lineage>
</organism>
<proteinExistence type="predicted"/>
<evidence type="ECO:0000313" key="2">
    <source>
        <dbReference type="EMBL" id="KAG2221557.1"/>
    </source>
</evidence>
<dbReference type="InterPro" id="IPR000477">
    <property type="entry name" value="RT_dom"/>
</dbReference>
<keyword evidence="3" id="KW-1185">Reference proteome</keyword>
<evidence type="ECO:0000259" key="1">
    <source>
        <dbReference type="PROSITE" id="PS50878"/>
    </source>
</evidence>
<name>A0A8H7VJV0_9FUNG</name>
<dbReference type="Proteomes" id="UP000646827">
    <property type="component" value="Unassembled WGS sequence"/>
</dbReference>
<dbReference type="PROSITE" id="PS50878">
    <property type="entry name" value="RT_POL"/>
    <property type="match status" value="1"/>
</dbReference>
<gene>
    <name evidence="2" type="ORF">INT45_002571</name>
</gene>
<dbReference type="PANTHER" id="PTHR31635">
    <property type="entry name" value="REVERSE TRANSCRIPTASE DOMAIN-CONTAINING PROTEIN-RELATED"/>
    <property type="match status" value="1"/>
</dbReference>
<dbReference type="EMBL" id="JAEPRB010000105">
    <property type="protein sequence ID" value="KAG2221557.1"/>
    <property type="molecule type" value="Genomic_DNA"/>
</dbReference>